<evidence type="ECO:0000313" key="4">
    <source>
        <dbReference type="Proteomes" id="UP000254040"/>
    </source>
</evidence>
<reference evidence="2 4" key="2">
    <citation type="submission" date="2018-06" db="EMBL/GenBank/DDBJ databases">
        <authorList>
            <consortium name="Pathogen Informatics"/>
            <person name="Doyle S."/>
        </authorList>
    </citation>
    <scope>NUCLEOTIDE SEQUENCE [LARGE SCALE GENOMIC DNA]</scope>
    <source>
        <strain evidence="2 4">NCTC12239</strain>
    </source>
</reference>
<sequence length="198" mass="23219">MDIIAAFRWDSSEKSISFMAVDENYSVRIIPLNTKLPKNNLNQLFQEAENTIKGFFKEIETIYRGKPDANIRIEYKIVGHGSPAHHYHTKMHKPSDSTEFVRKSFFEIFNDYKSAYSLRLAEKQYRTNLKKPALTEFKAGLDNLELIEKKKNNAYQYHLWALILHATKSNYAKEITKLTKILKPEKVQQIDKKKRHPA</sequence>
<dbReference type="OrthoDB" id="5644024at2"/>
<dbReference type="Proteomes" id="UP000254040">
    <property type="component" value="Unassembled WGS sequence"/>
</dbReference>
<proteinExistence type="predicted"/>
<dbReference type="EMBL" id="LNYN01000012">
    <property type="protein sequence ID" value="KTD37603.1"/>
    <property type="molecule type" value="Genomic_DNA"/>
</dbReference>
<dbReference type="EMBL" id="UGOG01000001">
    <property type="protein sequence ID" value="STX61666.1"/>
    <property type="molecule type" value="Genomic_DNA"/>
</dbReference>
<dbReference type="AlphaFoldDB" id="A0A378JT81"/>
<name>A0A378JT81_9GAMM</name>
<evidence type="ECO:0000313" key="3">
    <source>
        <dbReference type="Proteomes" id="UP000054985"/>
    </source>
</evidence>
<gene>
    <name evidence="1" type="ORF">Lmor_0466</name>
    <name evidence="2" type="ORF">NCTC12239_00583</name>
</gene>
<keyword evidence="3" id="KW-1185">Reference proteome</keyword>
<evidence type="ECO:0000313" key="1">
    <source>
        <dbReference type="EMBL" id="KTD37603.1"/>
    </source>
</evidence>
<organism evidence="2 4">
    <name type="scientific">Legionella moravica</name>
    <dbReference type="NCBI Taxonomy" id="39962"/>
    <lineage>
        <taxon>Bacteria</taxon>
        <taxon>Pseudomonadati</taxon>
        <taxon>Pseudomonadota</taxon>
        <taxon>Gammaproteobacteria</taxon>
        <taxon>Legionellales</taxon>
        <taxon>Legionellaceae</taxon>
        <taxon>Legionella</taxon>
    </lineage>
</organism>
<dbReference type="Proteomes" id="UP000054985">
    <property type="component" value="Unassembled WGS sequence"/>
</dbReference>
<reference evidence="1 3" key="1">
    <citation type="submission" date="2015-11" db="EMBL/GenBank/DDBJ databases">
        <title>Genomic analysis of 38 Legionella species identifies large and diverse effector repertoires.</title>
        <authorList>
            <person name="Burstein D."/>
            <person name="Amaro F."/>
            <person name="Zusman T."/>
            <person name="Lifshitz Z."/>
            <person name="Cohen O."/>
            <person name="Gilbert J.A."/>
            <person name="Pupko T."/>
            <person name="Shuman H.A."/>
            <person name="Segal G."/>
        </authorList>
    </citation>
    <scope>NUCLEOTIDE SEQUENCE [LARGE SCALE GENOMIC DNA]</scope>
    <source>
        <strain evidence="1 3">ATCC 43877</strain>
    </source>
</reference>
<evidence type="ECO:0000313" key="2">
    <source>
        <dbReference type="EMBL" id="STX61666.1"/>
    </source>
</evidence>
<protein>
    <submittedName>
        <fullName evidence="2">Uncharacterized protein</fullName>
    </submittedName>
</protein>
<accession>A0A378JT81</accession>
<dbReference type="RefSeq" id="WP_028383238.1">
    <property type="nucleotide sequence ID" value="NZ_CAAAJG010000063.1"/>
</dbReference>